<evidence type="ECO:0000256" key="8">
    <source>
        <dbReference type="RuleBase" id="RU363032"/>
    </source>
</evidence>
<dbReference type="InterPro" id="IPR035906">
    <property type="entry name" value="MetI-like_sf"/>
</dbReference>
<reference evidence="10" key="2">
    <citation type="journal article" date="2022" name="Sci. Rep.">
        <title>In silico prediction of the enzymes involved in the degradation of the herbicide molinate by Gulosibacter molinativorax ON4T.</title>
        <authorList>
            <person name="Lopes A.R."/>
            <person name="Bunin E."/>
            <person name="Viana A.T."/>
            <person name="Froufe H."/>
            <person name="Munoz-Merida A."/>
            <person name="Pinho D."/>
            <person name="Figueiredo J."/>
            <person name="Barroso C."/>
            <person name="Vaz-Moreira I."/>
            <person name="Bellanger X."/>
            <person name="Egas C."/>
            <person name="Nunes O.C."/>
        </authorList>
    </citation>
    <scope>NUCLEOTIDE SEQUENCE</scope>
    <source>
        <strain evidence="10">ON4</strain>
    </source>
</reference>
<accession>A0ABT7C7J8</accession>
<dbReference type="PANTHER" id="PTHR30614">
    <property type="entry name" value="MEMBRANE COMPONENT OF AMINO ACID ABC TRANSPORTER"/>
    <property type="match status" value="1"/>
</dbReference>
<feature type="transmembrane region" description="Helical" evidence="8">
    <location>
        <begin position="76"/>
        <end position="96"/>
    </location>
</feature>
<dbReference type="Pfam" id="PF00528">
    <property type="entry name" value="BPD_transp_1"/>
    <property type="match status" value="1"/>
</dbReference>
<dbReference type="InterPro" id="IPR043429">
    <property type="entry name" value="ArtM/GltK/GlnP/TcyL/YhdX-like"/>
</dbReference>
<dbReference type="Proteomes" id="UP001170379">
    <property type="component" value="Unassembled WGS sequence"/>
</dbReference>
<evidence type="ECO:0000313" key="11">
    <source>
        <dbReference type="Proteomes" id="UP001170379"/>
    </source>
</evidence>
<dbReference type="Gene3D" id="1.10.3720.10">
    <property type="entry name" value="MetI-like"/>
    <property type="match status" value="1"/>
</dbReference>
<reference evidence="10" key="1">
    <citation type="submission" date="2018-03" db="EMBL/GenBank/DDBJ databases">
        <authorList>
            <person name="Nunes O.C."/>
            <person name="Lopes A.R."/>
            <person name="Froufe H."/>
            <person name="Munoz-Merida A."/>
            <person name="Barroso C."/>
            <person name="Egas C."/>
        </authorList>
    </citation>
    <scope>NUCLEOTIDE SEQUENCE</scope>
    <source>
        <strain evidence="10">ON4</strain>
    </source>
</reference>
<comment type="caution">
    <text evidence="10">The sequence shown here is derived from an EMBL/GenBank/DDBJ whole genome shotgun (WGS) entry which is preliminary data.</text>
</comment>
<comment type="subcellular location">
    <subcellularLocation>
        <location evidence="1 8">Cell membrane</location>
        <topology evidence="1 8">Multi-pass membrane protein</topology>
    </subcellularLocation>
</comment>
<keyword evidence="3" id="KW-1003">Cell membrane</keyword>
<feature type="transmembrane region" description="Helical" evidence="8">
    <location>
        <begin position="177"/>
        <end position="197"/>
    </location>
</feature>
<proteinExistence type="inferred from homology"/>
<dbReference type="EMBL" id="PXVD01000010">
    <property type="protein sequence ID" value="MDJ1371165.1"/>
    <property type="molecule type" value="Genomic_DNA"/>
</dbReference>
<keyword evidence="5" id="KW-0029">Amino-acid transport</keyword>
<evidence type="ECO:0000256" key="1">
    <source>
        <dbReference type="ARBA" id="ARBA00004651"/>
    </source>
</evidence>
<evidence type="ECO:0000256" key="4">
    <source>
        <dbReference type="ARBA" id="ARBA00022692"/>
    </source>
</evidence>
<evidence type="ECO:0000256" key="3">
    <source>
        <dbReference type="ARBA" id="ARBA00022475"/>
    </source>
</evidence>
<protein>
    <submittedName>
        <fullName evidence="10">Amino acid ABC transporter permease</fullName>
    </submittedName>
</protein>
<keyword evidence="6 8" id="KW-1133">Transmembrane helix</keyword>
<comment type="similarity">
    <text evidence="8">Belongs to the binding-protein-dependent transport system permease family.</text>
</comment>
<dbReference type="NCBIfam" id="TIGR01726">
    <property type="entry name" value="HEQRo_perm_3TM"/>
    <property type="match status" value="1"/>
</dbReference>
<dbReference type="RefSeq" id="WP_026936807.1">
    <property type="nucleotide sequence ID" value="NZ_CP028426.1"/>
</dbReference>
<keyword evidence="4 8" id="KW-0812">Transmembrane</keyword>
<keyword evidence="2 8" id="KW-0813">Transport</keyword>
<feature type="domain" description="ABC transmembrane type-1" evidence="9">
    <location>
        <begin position="11"/>
        <end position="199"/>
    </location>
</feature>
<dbReference type="PANTHER" id="PTHR30614:SF0">
    <property type="entry name" value="L-CYSTINE TRANSPORT SYSTEM PERMEASE PROTEIN TCYL"/>
    <property type="match status" value="1"/>
</dbReference>
<evidence type="ECO:0000256" key="6">
    <source>
        <dbReference type="ARBA" id="ARBA00022989"/>
    </source>
</evidence>
<evidence type="ECO:0000256" key="5">
    <source>
        <dbReference type="ARBA" id="ARBA00022970"/>
    </source>
</evidence>
<dbReference type="CDD" id="cd06261">
    <property type="entry name" value="TM_PBP2"/>
    <property type="match status" value="1"/>
</dbReference>
<name>A0ABT7C7J8_9MICO</name>
<keyword evidence="7 8" id="KW-0472">Membrane</keyword>
<sequence length="212" mass="22694">METFLAILQGVPATLGITIFAFVIGVVLGVPLALARRSSFFPLSWLSIAVIEILRGIPPVVWLFIIFFGVGRNITGLSPFTAAVIGMGIYSAAYMAEIYRGGFRAVDSGQWEASRALGIGPSWTMRDIIGPQVVRQSVPAAATYAIGLIKDSSIAYVIGVNDIVFYANEQSRQNIDALGPFLIAAAVYVALTIPTAWATRKLDAVLQTRGAK</sequence>
<evidence type="ECO:0000259" key="9">
    <source>
        <dbReference type="PROSITE" id="PS50928"/>
    </source>
</evidence>
<keyword evidence="11" id="KW-1185">Reference proteome</keyword>
<dbReference type="InterPro" id="IPR010065">
    <property type="entry name" value="AA_ABC_transptr_permease_3TM"/>
</dbReference>
<evidence type="ECO:0000313" key="10">
    <source>
        <dbReference type="EMBL" id="MDJ1371165.1"/>
    </source>
</evidence>
<dbReference type="InterPro" id="IPR000515">
    <property type="entry name" value="MetI-like"/>
</dbReference>
<feature type="transmembrane region" description="Helical" evidence="8">
    <location>
        <begin position="46"/>
        <end position="70"/>
    </location>
</feature>
<evidence type="ECO:0000256" key="7">
    <source>
        <dbReference type="ARBA" id="ARBA00023136"/>
    </source>
</evidence>
<dbReference type="PROSITE" id="PS50928">
    <property type="entry name" value="ABC_TM1"/>
    <property type="match status" value="1"/>
</dbReference>
<organism evidence="10 11">
    <name type="scientific">Gulosibacter molinativorax</name>
    <dbReference type="NCBI Taxonomy" id="256821"/>
    <lineage>
        <taxon>Bacteria</taxon>
        <taxon>Bacillati</taxon>
        <taxon>Actinomycetota</taxon>
        <taxon>Actinomycetes</taxon>
        <taxon>Micrococcales</taxon>
        <taxon>Microbacteriaceae</taxon>
        <taxon>Gulosibacter</taxon>
    </lineage>
</organism>
<dbReference type="SUPFAM" id="SSF161098">
    <property type="entry name" value="MetI-like"/>
    <property type="match status" value="1"/>
</dbReference>
<evidence type="ECO:0000256" key="2">
    <source>
        <dbReference type="ARBA" id="ARBA00022448"/>
    </source>
</evidence>
<gene>
    <name evidence="10" type="ORF">C7K25_07260</name>
</gene>
<feature type="transmembrane region" description="Helical" evidence="8">
    <location>
        <begin position="12"/>
        <end position="34"/>
    </location>
</feature>